<dbReference type="PANTHER" id="PTHR43586:SF21">
    <property type="entry name" value="PYRIDOXAL PHOSPHATE (PLP)-DEPENDENT ASPARTATE AMINOTRANSFERASE SUPERFAMILY"/>
    <property type="match status" value="1"/>
</dbReference>
<reference evidence="2 3" key="1">
    <citation type="submission" date="2020-08" db="EMBL/GenBank/DDBJ databases">
        <title>Genomic Encyclopedia of Type Strains, Phase IV (KMG-IV): sequencing the most valuable type-strain genomes for metagenomic binning, comparative biology and taxonomic classification.</title>
        <authorList>
            <person name="Goeker M."/>
        </authorList>
    </citation>
    <scope>NUCLEOTIDE SEQUENCE [LARGE SCALE GENOMIC DNA]</scope>
    <source>
        <strain evidence="2 3">DSM 40141</strain>
    </source>
</reference>
<dbReference type="InterPro" id="IPR015424">
    <property type="entry name" value="PyrdxlP-dep_Trfase"/>
</dbReference>
<dbReference type="EMBL" id="JACHEM010000018">
    <property type="protein sequence ID" value="MBB6439219.1"/>
    <property type="molecule type" value="Genomic_DNA"/>
</dbReference>
<proteinExistence type="predicted"/>
<name>A0A7X0HMQ4_9ACTN</name>
<dbReference type="SUPFAM" id="SSF53383">
    <property type="entry name" value="PLP-dependent transferases"/>
    <property type="match status" value="1"/>
</dbReference>
<dbReference type="RefSeq" id="WP_185035699.1">
    <property type="nucleotide sequence ID" value="NZ_BNBN01000016.1"/>
</dbReference>
<dbReference type="InterPro" id="IPR000192">
    <property type="entry name" value="Aminotrans_V_dom"/>
</dbReference>
<gene>
    <name evidence="2" type="ORF">HNQ79_005731</name>
</gene>
<dbReference type="Gene3D" id="3.40.640.10">
    <property type="entry name" value="Type I PLP-dependent aspartate aminotransferase-like (Major domain)"/>
    <property type="match status" value="1"/>
</dbReference>
<dbReference type="Gene3D" id="3.90.1150.10">
    <property type="entry name" value="Aspartate Aminotransferase, domain 1"/>
    <property type="match status" value="1"/>
</dbReference>
<organism evidence="2 3">
    <name type="scientific">Streptomyces candidus</name>
    <dbReference type="NCBI Taxonomy" id="67283"/>
    <lineage>
        <taxon>Bacteria</taxon>
        <taxon>Bacillati</taxon>
        <taxon>Actinomycetota</taxon>
        <taxon>Actinomycetes</taxon>
        <taxon>Kitasatosporales</taxon>
        <taxon>Streptomycetaceae</taxon>
        <taxon>Streptomyces</taxon>
    </lineage>
</organism>
<sequence length="358" mass="37189">MTTPSPLRNLAPDEFAPETTYLNTSSYGLAPRRTVEAVKALAERNATGRDHNPGSYETVEQARAAFGRLLGVPAQRVAIGASVSAHVSVVAAALAPGSEVLLPEGEFASLVTPFSVRGELKVRYVGLERLAGEIRPETALVAWSGVQSADGRVADDTAIREAAAAHGARTLLDMSQSAGWLPTSAGLYDYTVAGGFKYLLCPRGTSFLTVSEQAQEYTPPLQAGWLAAEDTWASNYGPVSQFASSARRFDTSAAFLCYVGAVESLALVESIGVAAIHAHNVALADLFREGVAALGHTPVPSPGSAVVAVPGLGARAEELAAAGVMVSAREGNLRASFHLYNGVGDVERVLGVLGSGGR</sequence>
<dbReference type="Pfam" id="PF00266">
    <property type="entry name" value="Aminotran_5"/>
    <property type="match status" value="1"/>
</dbReference>
<evidence type="ECO:0000259" key="1">
    <source>
        <dbReference type="Pfam" id="PF00266"/>
    </source>
</evidence>
<keyword evidence="3" id="KW-1185">Reference proteome</keyword>
<protein>
    <submittedName>
        <fullName evidence="2">Selenocysteine lyase/cysteine desulfurase</fullName>
    </submittedName>
</protein>
<evidence type="ECO:0000313" key="3">
    <source>
        <dbReference type="Proteomes" id="UP000540423"/>
    </source>
</evidence>
<feature type="domain" description="Aminotransferase class V" evidence="1">
    <location>
        <begin position="31"/>
        <end position="347"/>
    </location>
</feature>
<dbReference type="AlphaFoldDB" id="A0A7X0HMQ4"/>
<accession>A0A7X0HMQ4</accession>
<keyword evidence="2" id="KW-0456">Lyase</keyword>
<dbReference type="PANTHER" id="PTHR43586">
    <property type="entry name" value="CYSTEINE DESULFURASE"/>
    <property type="match status" value="1"/>
</dbReference>
<dbReference type="GO" id="GO:0016829">
    <property type="term" value="F:lyase activity"/>
    <property type="evidence" value="ECO:0007669"/>
    <property type="project" value="UniProtKB-KW"/>
</dbReference>
<evidence type="ECO:0000313" key="2">
    <source>
        <dbReference type="EMBL" id="MBB6439219.1"/>
    </source>
</evidence>
<dbReference type="InterPro" id="IPR015421">
    <property type="entry name" value="PyrdxlP-dep_Trfase_major"/>
</dbReference>
<dbReference type="InterPro" id="IPR015422">
    <property type="entry name" value="PyrdxlP-dep_Trfase_small"/>
</dbReference>
<dbReference type="Proteomes" id="UP000540423">
    <property type="component" value="Unassembled WGS sequence"/>
</dbReference>
<comment type="caution">
    <text evidence="2">The sequence shown here is derived from an EMBL/GenBank/DDBJ whole genome shotgun (WGS) entry which is preliminary data.</text>
</comment>